<gene>
    <name evidence="1" type="primary">cas8c</name>
    <name evidence="1" type="ORF">AAA081_08445</name>
</gene>
<reference evidence="1 2" key="1">
    <citation type="submission" date="2024-04" db="EMBL/GenBank/DDBJ databases">
        <title>Human intestinal bacterial collection.</title>
        <authorList>
            <person name="Pauvert C."/>
            <person name="Hitch T.C.A."/>
            <person name="Clavel T."/>
        </authorList>
    </citation>
    <scope>NUCLEOTIDE SEQUENCE [LARGE SCALE GENOMIC DNA]</scope>
    <source>
        <strain evidence="1 2">CLA-SR-H026</strain>
    </source>
</reference>
<dbReference type="InterPro" id="IPR010144">
    <property type="entry name" value="CRISPR-assoc_prot_Csd1-typ"/>
</dbReference>
<keyword evidence="2" id="KW-1185">Reference proteome</keyword>
<dbReference type="Proteomes" id="UP001481872">
    <property type="component" value="Unassembled WGS sequence"/>
</dbReference>
<accession>A0ABV1J7Y8</accession>
<protein>
    <submittedName>
        <fullName evidence="1">Type I-C CRISPR-associated protein Cas8c/Csd1</fullName>
    </submittedName>
</protein>
<evidence type="ECO:0000313" key="1">
    <source>
        <dbReference type="EMBL" id="MEQ3354319.1"/>
    </source>
</evidence>
<dbReference type="EMBL" id="JBBNPS010000035">
    <property type="protein sequence ID" value="MEQ3354319.1"/>
    <property type="molecule type" value="Genomic_DNA"/>
</dbReference>
<proteinExistence type="predicted"/>
<comment type="caution">
    <text evidence="1">The sequence shown here is derived from an EMBL/GenBank/DDBJ whole genome shotgun (WGS) entry which is preliminary data.</text>
</comment>
<dbReference type="Pfam" id="PF09709">
    <property type="entry name" value="Cas_Csd1"/>
    <property type="match status" value="1"/>
</dbReference>
<dbReference type="NCBIfam" id="TIGR01863">
    <property type="entry name" value="cas_Csd1"/>
    <property type="match status" value="1"/>
</dbReference>
<name>A0ABV1J7Y8_9FIRM</name>
<evidence type="ECO:0000313" key="2">
    <source>
        <dbReference type="Proteomes" id="UP001481872"/>
    </source>
</evidence>
<organism evidence="1 2">
    <name type="scientific">Aedoeadaptatus acetigenes</name>
    <dbReference type="NCBI Taxonomy" id="2981723"/>
    <lineage>
        <taxon>Bacteria</taxon>
        <taxon>Bacillati</taxon>
        <taxon>Bacillota</taxon>
        <taxon>Tissierellia</taxon>
        <taxon>Tissierellales</taxon>
        <taxon>Peptoniphilaceae</taxon>
        <taxon>Aedoeadaptatus</taxon>
    </lineage>
</organism>
<dbReference type="RefSeq" id="WP_349054597.1">
    <property type="nucleotide sequence ID" value="NZ_JBBNPS010000035.1"/>
</dbReference>
<sequence length="634" mass="72722">MSLLTALLDSYDYALEHDMVGKPDHFGNILLPMYYNSMKSNGKNIIELLLSKESVLLEARVLPEGETIQFPVTEDSVARSSGVAPHPLVDSASYVIQDGEKRSAAYMEQMENWLAYDANDYVKIIRDFLKKPGMLDAVKKRLKDSEEGEEEKAKKSAASIDFEKVFFTFSIENYEGMKNVSVSENAALQGRYKAYVEYLNANDPEKEKITCNLSGKEDYLCIKHQPLMGTARLVSQITANDENYRGRFTTADQSIKIGMETSQKIHLMAKYLLSGQGTRRWLGEQANMVSWFSDDLSNAAEFNPTKSTEVASSVKNRLLALKQEKSDASMIADAMTEDIVKSFTSGKRMFSDVATYYIAIFDKISNGRVAAKYFRSLSASRLKENLVAWQEKYHWWGFSNENRDKEFTPSPRRMVLAAYGVERDGMLEISKNDFLKNQYQSIVTALVEGRAVPRNFEKALAVNIRHRQNYDKTWMEVMFCALAVLKDKGGIKDAMLNRENTDRSYLFGRLLASFEYLEKSTFSKGDERSTNAEKMWTSYTNHPATMMLRLRNLMIPYERKLERSDEALKRMAYFNAMREIREATNMLHESYDMDSVEVNRPLDYGFIFGYEAQRQAFYSGKNKEVKETEEVDHD</sequence>